<dbReference type="SUPFAM" id="SSF50969">
    <property type="entry name" value="YVTN repeat-like/Quinoprotein amine dehydrogenase"/>
    <property type="match status" value="1"/>
</dbReference>
<evidence type="ECO:0000313" key="2">
    <source>
        <dbReference type="EMBL" id="KAA9157106.1"/>
    </source>
</evidence>
<dbReference type="AlphaFoldDB" id="A0A5N0UWH0"/>
<sequence length="357" mass="36190">MAGRRVAAVLAVAAVMLVACGSGGDQEAGETTVPATVSQAQVPSGFDNGKGWSVEGTETTAYAFPSLAPQAGLILLLANENDSAHIVARETKTGATRWTGAAVPEPDARLFVTSENGKEYAVLVGQRHAYVYDAASTGDSVAAQRDFAIPGRNDVTAQGDGHLLIDYAGGVAVLDAASGQVTRYGPKVVAVTAKGPVERDDPALPAPAGATGAAQVLGSPDGKTLVAQWGSAADRVWSVHDGTSGQVLASVTCRGEDGATPSVSVGGRYLIAGPVAFDLQARKGFCFGDKGTDLISADPDGTVYGANDTEPVTASTVTGSVSQLDEDERVPDLIAADVALFGTATDGGEAILVYPRS</sequence>
<dbReference type="GO" id="GO:0016787">
    <property type="term" value="F:hydrolase activity"/>
    <property type="evidence" value="ECO:0007669"/>
    <property type="project" value="UniProtKB-KW"/>
</dbReference>
<keyword evidence="3" id="KW-1185">Reference proteome</keyword>
<comment type="caution">
    <text evidence="2">The sequence shown here is derived from an EMBL/GenBank/DDBJ whole genome shotgun (WGS) entry which is preliminary data.</text>
</comment>
<dbReference type="OrthoDB" id="3636947at2"/>
<organism evidence="2 3">
    <name type="scientific">Amycolatopsis acidicola</name>
    <dbReference type="NCBI Taxonomy" id="2596893"/>
    <lineage>
        <taxon>Bacteria</taxon>
        <taxon>Bacillati</taxon>
        <taxon>Actinomycetota</taxon>
        <taxon>Actinomycetes</taxon>
        <taxon>Pseudonocardiales</taxon>
        <taxon>Pseudonocardiaceae</taxon>
        <taxon>Amycolatopsis</taxon>
    </lineage>
</organism>
<evidence type="ECO:0000256" key="1">
    <source>
        <dbReference type="SAM" id="SignalP"/>
    </source>
</evidence>
<feature type="signal peptide" evidence="1">
    <location>
        <begin position="1"/>
        <end position="21"/>
    </location>
</feature>
<dbReference type="Proteomes" id="UP000319769">
    <property type="component" value="Unassembled WGS sequence"/>
</dbReference>
<evidence type="ECO:0000313" key="3">
    <source>
        <dbReference type="Proteomes" id="UP000319769"/>
    </source>
</evidence>
<dbReference type="RefSeq" id="WP_144759310.1">
    <property type="nucleotide sequence ID" value="NZ_VMNW02000044.1"/>
</dbReference>
<reference evidence="2" key="1">
    <citation type="submission" date="2019-09" db="EMBL/GenBank/DDBJ databases">
        <authorList>
            <person name="Teo W.F.A."/>
            <person name="Duangmal K."/>
        </authorList>
    </citation>
    <scope>NUCLEOTIDE SEQUENCE [LARGE SCALE GENOMIC DNA]</scope>
    <source>
        <strain evidence="2">K81G1</strain>
    </source>
</reference>
<keyword evidence="1" id="KW-0732">Signal</keyword>
<dbReference type="InterPro" id="IPR011044">
    <property type="entry name" value="Quino_amine_DH_bsu"/>
</dbReference>
<accession>A0A5N0UWH0</accession>
<protein>
    <submittedName>
        <fullName evidence="2">MBL fold metallo-hydrolase</fullName>
    </submittedName>
</protein>
<proteinExistence type="predicted"/>
<name>A0A5N0UWH0_9PSEU</name>
<dbReference type="PROSITE" id="PS51257">
    <property type="entry name" value="PROKAR_LIPOPROTEIN"/>
    <property type="match status" value="1"/>
</dbReference>
<gene>
    <name evidence="2" type="ORF">FPZ12_026090</name>
</gene>
<dbReference type="EMBL" id="VMNW02000044">
    <property type="protein sequence ID" value="KAA9157106.1"/>
    <property type="molecule type" value="Genomic_DNA"/>
</dbReference>
<feature type="chain" id="PRO_5038733947" evidence="1">
    <location>
        <begin position="22"/>
        <end position="357"/>
    </location>
</feature>